<dbReference type="AlphaFoldDB" id="A0A519BJL1"/>
<dbReference type="Gene3D" id="3.30.70.1290">
    <property type="entry name" value="Transposase IS200-like"/>
    <property type="match status" value="1"/>
</dbReference>
<dbReference type="InterPro" id="IPR002686">
    <property type="entry name" value="Transposase_17"/>
</dbReference>
<feature type="domain" description="Transposase IS200-like" evidence="1">
    <location>
        <begin position="8"/>
        <end position="50"/>
    </location>
</feature>
<dbReference type="Pfam" id="PF01797">
    <property type="entry name" value="Y1_Tnp"/>
    <property type="match status" value="1"/>
</dbReference>
<dbReference type="GO" id="GO:0006313">
    <property type="term" value="P:DNA transposition"/>
    <property type="evidence" value="ECO:0007669"/>
    <property type="project" value="InterPro"/>
</dbReference>
<dbReference type="GO" id="GO:0004803">
    <property type="term" value="F:transposase activity"/>
    <property type="evidence" value="ECO:0007669"/>
    <property type="project" value="InterPro"/>
</dbReference>
<dbReference type="EMBL" id="SGBC01000001">
    <property type="protein sequence ID" value="RZD17455.1"/>
    <property type="molecule type" value="Genomic_DNA"/>
</dbReference>
<sequence length="51" mass="6013">MDKSIEIRTGRHCVHLLINYLPKISISKLLNSLKRVSSRKLKNEFPEIKKH</sequence>
<evidence type="ECO:0000313" key="2">
    <source>
        <dbReference type="EMBL" id="RZD17455.1"/>
    </source>
</evidence>
<evidence type="ECO:0000313" key="3">
    <source>
        <dbReference type="Proteomes" id="UP000316562"/>
    </source>
</evidence>
<reference evidence="2 3" key="1">
    <citation type="journal article" date="2019" name="ISME J.">
        <title>Insights into ecological role of a new deltaproteobacterial order Candidatus Acidulodesulfobacterales by metagenomics and metatranscriptomics.</title>
        <authorList>
            <person name="Tan S."/>
            <person name="Liu J."/>
            <person name="Fang Y."/>
            <person name="Hedlund B.P."/>
            <person name="Lian Z.H."/>
            <person name="Huang L.Y."/>
            <person name="Li J.T."/>
            <person name="Huang L.N."/>
            <person name="Li W.J."/>
            <person name="Jiang H.C."/>
            <person name="Dong H.L."/>
            <person name="Shu W.S."/>
        </authorList>
    </citation>
    <scope>NUCLEOTIDE SEQUENCE [LARGE SCALE GENOMIC DNA]</scope>
    <source>
        <strain evidence="2">AP2</strain>
    </source>
</reference>
<accession>A0A519BJL1</accession>
<dbReference type="Proteomes" id="UP000316562">
    <property type="component" value="Unassembled WGS sequence"/>
</dbReference>
<dbReference type="SUPFAM" id="SSF143422">
    <property type="entry name" value="Transposase IS200-like"/>
    <property type="match status" value="1"/>
</dbReference>
<gene>
    <name evidence="2" type="ORF">EVJ46_03325</name>
</gene>
<name>A0A519BJL1_ACIG2</name>
<proteinExistence type="predicted"/>
<protein>
    <recommendedName>
        <fullName evidence="1">Transposase IS200-like domain-containing protein</fullName>
    </recommendedName>
</protein>
<dbReference type="GO" id="GO:0003677">
    <property type="term" value="F:DNA binding"/>
    <property type="evidence" value="ECO:0007669"/>
    <property type="project" value="InterPro"/>
</dbReference>
<evidence type="ECO:0000259" key="1">
    <source>
        <dbReference type="Pfam" id="PF01797"/>
    </source>
</evidence>
<organism evidence="2 3">
    <name type="scientific">Acididesulfobacter guangdongensis</name>
    <dbReference type="NCBI Taxonomy" id="2597225"/>
    <lineage>
        <taxon>Bacteria</taxon>
        <taxon>Deltaproteobacteria</taxon>
        <taxon>Candidatus Acidulodesulfobacterales</taxon>
        <taxon>Candidatus Acididesulfobacter</taxon>
    </lineage>
</organism>
<comment type="caution">
    <text evidence="2">The sequence shown here is derived from an EMBL/GenBank/DDBJ whole genome shotgun (WGS) entry which is preliminary data.</text>
</comment>
<dbReference type="InterPro" id="IPR036515">
    <property type="entry name" value="Transposase_17_sf"/>
</dbReference>